<dbReference type="InterPro" id="IPR047272">
    <property type="entry name" value="S49_SppA_C"/>
</dbReference>
<dbReference type="GO" id="GO:0008236">
    <property type="term" value="F:serine-type peptidase activity"/>
    <property type="evidence" value="ECO:0007669"/>
    <property type="project" value="UniProtKB-KW"/>
</dbReference>
<organism evidence="7 8">
    <name type="scientific">Polymorphum gilvum (strain LMG 25793 / CGMCC 1.9160 / SL003B-26A1)</name>
    <dbReference type="NCBI Taxonomy" id="991905"/>
    <lineage>
        <taxon>Bacteria</taxon>
        <taxon>Pseudomonadati</taxon>
        <taxon>Pseudomonadota</taxon>
        <taxon>Alphaproteobacteria</taxon>
        <taxon>Rhodobacterales</taxon>
        <taxon>Paracoccaceae</taxon>
        <taxon>Polymorphum</taxon>
    </lineage>
</organism>
<evidence type="ECO:0000256" key="1">
    <source>
        <dbReference type="ARBA" id="ARBA00008683"/>
    </source>
</evidence>
<proteinExistence type="inferred from homology"/>
<evidence type="ECO:0000259" key="6">
    <source>
        <dbReference type="Pfam" id="PF01343"/>
    </source>
</evidence>
<dbReference type="HOGENOM" id="CLU_046540_0_0_5"/>
<evidence type="ECO:0000256" key="5">
    <source>
        <dbReference type="SAM" id="Phobius"/>
    </source>
</evidence>
<evidence type="ECO:0000313" key="8">
    <source>
        <dbReference type="Proteomes" id="UP000008130"/>
    </source>
</evidence>
<dbReference type="AlphaFoldDB" id="F2J6X4"/>
<keyword evidence="2 7" id="KW-0645">Protease</keyword>
<dbReference type="NCBIfam" id="TIGR00706">
    <property type="entry name" value="SppA_dom"/>
    <property type="match status" value="1"/>
</dbReference>
<dbReference type="PANTHER" id="PTHR42987:SF6">
    <property type="entry name" value="PROTEINASE IV"/>
    <property type="match status" value="1"/>
</dbReference>
<dbReference type="OrthoDB" id="9764363at2"/>
<reference evidence="7 8" key="1">
    <citation type="journal article" date="2011" name="J. Bacteriol.">
        <title>Complete genome sequence of Polymorphum gilvum SL003B-26A1T, a crude oil-degrading bacterium from oil-polluted saline soil.</title>
        <authorList>
            <person name="Li S.G."/>
            <person name="Tang Y.Q."/>
            <person name="Nie Y."/>
            <person name="Cai M."/>
            <person name="Wu X.L."/>
        </authorList>
    </citation>
    <scope>NUCLEOTIDE SEQUENCE [LARGE SCALE GENOMIC DNA]</scope>
    <source>
        <strain evidence="8">LMG 25793 / CGMCC 1.9160 / SL003B-26A1</strain>
    </source>
</reference>
<keyword evidence="4" id="KW-0720">Serine protease</keyword>
<evidence type="ECO:0000256" key="2">
    <source>
        <dbReference type="ARBA" id="ARBA00022670"/>
    </source>
</evidence>
<dbReference type="SUPFAM" id="SSF52096">
    <property type="entry name" value="ClpP/crotonase"/>
    <property type="match status" value="1"/>
</dbReference>
<dbReference type="eggNOG" id="COG0616">
    <property type="taxonomic scope" value="Bacteria"/>
</dbReference>
<keyword evidence="8" id="KW-1185">Reference proteome</keyword>
<dbReference type="KEGG" id="pgv:SL003B_4190"/>
<keyword evidence="5" id="KW-0812">Transmembrane</keyword>
<feature type="domain" description="Peptidase S49" evidence="6">
    <location>
        <begin position="109"/>
        <end position="258"/>
    </location>
</feature>
<keyword evidence="5" id="KW-1133">Transmembrane helix</keyword>
<dbReference type="EMBL" id="CP002568">
    <property type="protein sequence ID" value="ADZ72607.1"/>
    <property type="molecule type" value="Genomic_DNA"/>
</dbReference>
<evidence type="ECO:0000256" key="4">
    <source>
        <dbReference type="ARBA" id="ARBA00022825"/>
    </source>
</evidence>
<protein>
    <submittedName>
        <fullName evidence="7">Clp protease:Peptidase U7:Signal peptide peptidase, SppA 36 kDa type</fullName>
    </submittedName>
</protein>
<dbReference type="PANTHER" id="PTHR42987">
    <property type="entry name" value="PEPTIDASE S49"/>
    <property type="match status" value="1"/>
</dbReference>
<name>F2J6X4_POLGS</name>
<evidence type="ECO:0000256" key="3">
    <source>
        <dbReference type="ARBA" id="ARBA00022801"/>
    </source>
</evidence>
<keyword evidence="5" id="KW-0472">Membrane</keyword>
<accession>F2J6X4</accession>
<sequence>MSLDADAIVDRRRLRRKLTFWRVAAFVILAAALIAALVSLSDVYGPTKRSAHIARIEIEGVILDDRDQRRMIAGIGKSRAVQGVIVSINSPGGSTTGGEALYEALRDLAGKKPMVAEIRTLGTSAGYMVALAADHVVARHNSITGSIGVLFQFGNIERLLDTLGVAMDAVKSGPLKAEPDFYSQASPDARAMLEALVGESYDWFVRLVAERRGLDETAARRVADGSIVTGFRAKESGLVDELGGEQAAIAWLAREKGLKADLPVITWKAKTETGSVPFASKLFGSIGAGLAEGALDALSGAKGLISPSLTLDGLVSVWHARDAANNSTQRGGGE</sequence>
<dbReference type="RefSeq" id="WP_013654905.1">
    <property type="nucleotide sequence ID" value="NC_015259.1"/>
</dbReference>
<feature type="transmembrane region" description="Helical" evidence="5">
    <location>
        <begin position="20"/>
        <end position="40"/>
    </location>
</feature>
<gene>
    <name evidence="7" type="ordered locus">SL003B_4190</name>
</gene>
<keyword evidence="3" id="KW-0378">Hydrolase</keyword>
<dbReference type="STRING" id="991905.SL003B_4190"/>
<comment type="similarity">
    <text evidence="1">Belongs to the peptidase S49 family.</text>
</comment>
<evidence type="ECO:0000313" key="7">
    <source>
        <dbReference type="EMBL" id="ADZ72607.1"/>
    </source>
</evidence>
<dbReference type="InterPro" id="IPR004635">
    <property type="entry name" value="Pept_S49_SppA"/>
</dbReference>
<dbReference type="InterPro" id="IPR029045">
    <property type="entry name" value="ClpP/crotonase-like_dom_sf"/>
</dbReference>
<dbReference type="CDD" id="cd07023">
    <property type="entry name" value="S49_Sppa_N_C"/>
    <property type="match status" value="1"/>
</dbReference>
<dbReference type="Gene3D" id="6.20.330.10">
    <property type="match status" value="1"/>
</dbReference>
<dbReference type="Pfam" id="PF01343">
    <property type="entry name" value="Peptidase_S49"/>
    <property type="match status" value="1"/>
</dbReference>
<dbReference type="GO" id="GO:0006508">
    <property type="term" value="P:proteolysis"/>
    <property type="evidence" value="ECO:0007669"/>
    <property type="project" value="UniProtKB-KW"/>
</dbReference>
<dbReference type="Proteomes" id="UP000008130">
    <property type="component" value="Chromosome"/>
</dbReference>
<dbReference type="Gene3D" id="3.90.226.10">
    <property type="entry name" value="2-enoyl-CoA Hydratase, Chain A, domain 1"/>
    <property type="match status" value="1"/>
</dbReference>
<dbReference type="InterPro" id="IPR002142">
    <property type="entry name" value="Peptidase_S49"/>
</dbReference>